<evidence type="ECO:0000313" key="3">
    <source>
        <dbReference type="Proteomes" id="UP000010802"/>
    </source>
</evidence>
<dbReference type="KEGG" id="tep:TepRe1_2412"/>
<dbReference type="RefSeq" id="WP_013779433.1">
    <property type="nucleotide sequence ID" value="NC_015519.1"/>
</dbReference>
<accession>F4LTR7</accession>
<proteinExistence type="predicted"/>
<evidence type="ECO:0000313" key="2">
    <source>
        <dbReference type="EMBL" id="CCP27462.1"/>
    </source>
</evidence>
<accession>L0S6K1</accession>
<organism evidence="2 3">
    <name type="scientific">Tepidanaerobacter acetatoxydans (strain DSM 21804 / JCM 16047 / Re1)</name>
    <dbReference type="NCBI Taxonomy" id="1209989"/>
    <lineage>
        <taxon>Bacteria</taxon>
        <taxon>Bacillati</taxon>
        <taxon>Bacillota</taxon>
        <taxon>Clostridia</taxon>
        <taxon>Thermosediminibacterales</taxon>
        <taxon>Tepidanaerobacteraceae</taxon>
        <taxon>Tepidanaerobacter</taxon>
    </lineage>
</organism>
<dbReference type="Gene3D" id="3.40.960.10">
    <property type="entry name" value="VSR Endonuclease"/>
    <property type="match status" value="1"/>
</dbReference>
<dbReference type="HOGENOM" id="CLU_028791_1_0_9"/>
<reference evidence="3" key="1">
    <citation type="journal article" date="2013" name="Genome Announc.">
        <title>First genome sequence of a syntrophic acetate-oxidizing bacterium, Tepidanaerobacter acetatoxydans strain Re1.</title>
        <authorList>
            <person name="Manzoor S."/>
            <person name="Bongcam-Rudloff E."/>
            <person name="Schnurer A."/>
            <person name="Muller B."/>
        </authorList>
    </citation>
    <scope>NUCLEOTIDE SEQUENCE [LARGE SCALE GENOMIC DNA]</scope>
    <source>
        <strain evidence="3">Re1</strain>
    </source>
</reference>
<keyword evidence="3" id="KW-1185">Reference proteome</keyword>
<dbReference type="STRING" id="1209989.TepRe1_2412"/>
<dbReference type="AlphaFoldDB" id="F4LTR7"/>
<dbReference type="EMBL" id="HF563609">
    <property type="protein sequence ID" value="CCP27462.1"/>
    <property type="molecule type" value="Genomic_DNA"/>
</dbReference>
<protein>
    <recommendedName>
        <fullName evidence="1">DUF2726 domain-containing protein</fullName>
    </recommendedName>
</protein>
<dbReference type="Proteomes" id="UP000010802">
    <property type="component" value="Chromosome"/>
</dbReference>
<dbReference type="OrthoDB" id="2086462at2"/>
<dbReference type="PATRIC" id="fig|1209989.3.peg.2982"/>
<name>F4LTR7_TEPAE</name>
<dbReference type="Pfam" id="PF10881">
    <property type="entry name" value="DUF2726"/>
    <property type="match status" value="1"/>
</dbReference>
<dbReference type="KEGG" id="tae:TepiRe1_2594"/>
<gene>
    <name evidence="2" type="ordered locus">TEPIRE1_2594</name>
</gene>
<dbReference type="eggNOG" id="COG3440">
    <property type="taxonomic scope" value="Bacteria"/>
</dbReference>
<sequence>MKRLNHTEFIERIERQHGKEIKVLGEYKNKRTKVLVQHSCGHVWEANPEPLWNGHGCPKCANNLRKDTPQFKKEVYDVAGDEYEVLGEYVNTHTPILFRHNVCGAEFEMSPNAFLHQGQRCPSERYIRSAESNRLPLEEVKAHIKDLVGDEYAIIGGYQGSAKETTFIHHKCGRSFRMLPTRFINQGVRCPHCYLDQNRSNGEYVVVDYLKQKGVFYQEQYKMDGCRNVRPLRFDFAVFDTKHNLQLLIEYDGSQHFTPKFPNGAKNFERIQINDRIKNHYCRENDIPLLRIKHTRSSNSDTFRRKVIDKLDQAFSNIQ</sequence>
<dbReference type="InterPro" id="IPR024402">
    <property type="entry name" value="DUF2726"/>
</dbReference>
<feature type="domain" description="DUF2726" evidence="1">
    <location>
        <begin position="230"/>
        <end position="310"/>
    </location>
</feature>
<evidence type="ECO:0000259" key="1">
    <source>
        <dbReference type="Pfam" id="PF10881"/>
    </source>
</evidence>